<evidence type="ECO:0000256" key="3">
    <source>
        <dbReference type="ARBA" id="ARBA00022741"/>
    </source>
</evidence>
<gene>
    <name evidence="7" type="primary">LOC110794950</name>
</gene>
<dbReference type="Gene3D" id="2.160.10.10">
    <property type="entry name" value="Hexapeptide repeat proteins"/>
    <property type="match status" value="1"/>
</dbReference>
<feature type="domain" description="Nucleotidyl transferase" evidence="5">
    <location>
        <begin position="69"/>
        <end position="334"/>
    </location>
</feature>
<keyword evidence="7" id="KW-0548">Nucleotidyltransferase</keyword>
<evidence type="ECO:0000256" key="2">
    <source>
        <dbReference type="ARBA" id="ARBA00011680"/>
    </source>
</evidence>
<dbReference type="GeneID" id="110794950"/>
<protein>
    <submittedName>
        <fullName evidence="7">Inactive glucose-1-phosphate adenylyltransferase small subunit 2, chloroplastic isoform X1</fullName>
    </submittedName>
</protein>
<dbReference type="GO" id="GO:0005524">
    <property type="term" value="F:ATP binding"/>
    <property type="evidence" value="ECO:0007669"/>
    <property type="project" value="UniProtKB-KW"/>
</dbReference>
<dbReference type="GO" id="GO:0019252">
    <property type="term" value="P:starch biosynthetic process"/>
    <property type="evidence" value="ECO:0000318"/>
    <property type="project" value="GO_Central"/>
</dbReference>
<sequence>MGTLQLTSIVPTNIKHQVLRSRHNEIKTNKFLLSVSSSLSMPNFQQADQILPFSPQENQGNCACKNVAAILFGNGSDCKLFPLMRRRSAGAIPLGAKYRLIDAVVSNCINSNITKMFALTQFNSTSLNSHLTRTYSNVGLGREEFLQVIAACQSPGNLNWFQGNADAVRRFLWMLEECPATEFLILPGYHLYRMDYQEILQLHHETRADITISAIRSEERHDKGFGILKVNSDNKVIGLFEKDNTAFPLNQVGRLEISEENNCITYASMGIYVISKEVMVKILREDFPWANDFRSEVIPGAISLGMKVQAYVFDGYWENMQSIKGFYQASMESTKTTDIKFDFCDRDSPLYTLPRRLPPTRITDAVITDSAIGDGCLLNRCRIKSSVIGIGTRIDDAVVIEDSILMGSDIYQEDLMQNMETETSEIPIGIGQGSLIRNAIIDKNARIGKRVMIINKDKIQEGNREDDGYVIRDGIVIVTRSAIVPDGTVLL</sequence>
<comment type="similarity">
    <text evidence="1">Belongs to the bacterial/plant glucose-1-phosphate adenylyltransferase family.</text>
</comment>
<dbReference type="SUPFAM" id="SSF53448">
    <property type="entry name" value="Nucleotide-diphospho-sugar transferases"/>
    <property type="match status" value="1"/>
</dbReference>
<evidence type="ECO:0000313" key="7">
    <source>
        <dbReference type="RefSeq" id="XP_021855611.2"/>
    </source>
</evidence>
<keyword evidence="7" id="KW-0808">Transferase</keyword>
<keyword evidence="6" id="KW-1185">Reference proteome</keyword>
<dbReference type="PANTHER" id="PTHR43523:SF17">
    <property type="entry name" value="INACTIVE GLUCOSE-1-PHOSPHATE ADENYLYLTRANSFERASE SMALL SUBUNIT 2, CHLOROPLASTIC"/>
    <property type="match status" value="1"/>
</dbReference>
<dbReference type="Pfam" id="PF25247">
    <property type="entry name" value="LbH_GLGC"/>
    <property type="match status" value="1"/>
</dbReference>
<evidence type="ECO:0000256" key="4">
    <source>
        <dbReference type="ARBA" id="ARBA00022840"/>
    </source>
</evidence>
<evidence type="ECO:0000313" key="6">
    <source>
        <dbReference type="Proteomes" id="UP000813463"/>
    </source>
</evidence>
<accession>A0A9R0K210</accession>
<dbReference type="GO" id="GO:0010170">
    <property type="term" value="C:glucose-1-phosphate adenylyltransferase complex"/>
    <property type="evidence" value="ECO:0000318"/>
    <property type="project" value="GO_Central"/>
</dbReference>
<organism evidence="6 7">
    <name type="scientific">Spinacia oleracea</name>
    <name type="common">Spinach</name>
    <dbReference type="NCBI Taxonomy" id="3562"/>
    <lineage>
        <taxon>Eukaryota</taxon>
        <taxon>Viridiplantae</taxon>
        <taxon>Streptophyta</taxon>
        <taxon>Embryophyta</taxon>
        <taxon>Tracheophyta</taxon>
        <taxon>Spermatophyta</taxon>
        <taxon>Magnoliopsida</taxon>
        <taxon>eudicotyledons</taxon>
        <taxon>Gunneridae</taxon>
        <taxon>Pentapetalae</taxon>
        <taxon>Caryophyllales</taxon>
        <taxon>Chenopodiaceae</taxon>
        <taxon>Chenopodioideae</taxon>
        <taxon>Anserineae</taxon>
        <taxon>Spinacia</taxon>
    </lineage>
</organism>
<keyword evidence="3" id="KW-0547">Nucleotide-binding</keyword>
<comment type="subunit">
    <text evidence="2">Heterotetramer.</text>
</comment>
<reference evidence="6" key="1">
    <citation type="journal article" date="2021" name="Nat. Commun.">
        <title>Genomic analyses provide insights into spinach domestication and the genetic basis of agronomic traits.</title>
        <authorList>
            <person name="Cai X."/>
            <person name="Sun X."/>
            <person name="Xu C."/>
            <person name="Sun H."/>
            <person name="Wang X."/>
            <person name="Ge C."/>
            <person name="Zhang Z."/>
            <person name="Wang Q."/>
            <person name="Fei Z."/>
            <person name="Jiao C."/>
            <person name="Wang Q."/>
        </authorList>
    </citation>
    <scope>NUCLEOTIDE SEQUENCE [LARGE SCALE GENOMIC DNA]</scope>
    <source>
        <strain evidence="6">cv. Varoflay</strain>
    </source>
</reference>
<dbReference type="Gene3D" id="3.90.550.10">
    <property type="entry name" value="Spore Coat Polysaccharide Biosynthesis Protein SpsA, Chain A"/>
    <property type="match status" value="1"/>
</dbReference>
<proteinExistence type="inferred from homology"/>
<dbReference type="CDD" id="cd04651">
    <property type="entry name" value="LbH_G1P_AT_C"/>
    <property type="match status" value="1"/>
</dbReference>
<evidence type="ECO:0000256" key="1">
    <source>
        <dbReference type="ARBA" id="ARBA00010443"/>
    </source>
</evidence>
<dbReference type="AlphaFoldDB" id="A0A9R0K210"/>
<dbReference type="CDD" id="cd02508">
    <property type="entry name" value="ADP_Glucose_PP"/>
    <property type="match status" value="1"/>
</dbReference>
<dbReference type="RefSeq" id="XP_021855611.2">
    <property type="nucleotide sequence ID" value="XM_021999919.2"/>
</dbReference>
<dbReference type="InterPro" id="IPR005835">
    <property type="entry name" value="NTP_transferase_dom"/>
</dbReference>
<dbReference type="Proteomes" id="UP000813463">
    <property type="component" value="Chromosome 3"/>
</dbReference>
<keyword evidence="4" id="KW-0067">ATP-binding</keyword>
<evidence type="ECO:0000259" key="5">
    <source>
        <dbReference type="Pfam" id="PF00483"/>
    </source>
</evidence>
<dbReference type="InterPro" id="IPR005836">
    <property type="entry name" value="ADP_Glu_pyroP_CS"/>
</dbReference>
<dbReference type="PANTHER" id="PTHR43523">
    <property type="entry name" value="GLUCOSE-1-PHOSPHATE ADENYLYLTRANSFERASE-RELATED"/>
    <property type="match status" value="1"/>
</dbReference>
<reference evidence="7" key="2">
    <citation type="submission" date="2025-08" db="UniProtKB">
        <authorList>
            <consortium name="RefSeq"/>
        </authorList>
    </citation>
    <scope>IDENTIFICATION</scope>
    <source>
        <tissue evidence="7">Leaf</tissue>
    </source>
</reference>
<name>A0A9R0K210_SPIOL</name>
<dbReference type="InterPro" id="IPR011004">
    <property type="entry name" value="Trimer_LpxA-like_sf"/>
</dbReference>
<dbReference type="SUPFAM" id="SSF51161">
    <property type="entry name" value="Trimeric LpxA-like enzymes"/>
    <property type="match status" value="1"/>
</dbReference>
<dbReference type="InterPro" id="IPR029044">
    <property type="entry name" value="Nucleotide-diphossugar_trans"/>
</dbReference>
<dbReference type="PROSITE" id="PS00810">
    <property type="entry name" value="ADP_GLC_PYROPHOSPH_3"/>
    <property type="match status" value="1"/>
</dbReference>
<dbReference type="Pfam" id="PF00483">
    <property type="entry name" value="NTP_transferase"/>
    <property type="match status" value="1"/>
</dbReference>
<dbReference type="KEGG" id="soe:110794950"/>
<dbReference type="GO" id="GO:0008878">
    <property type="term" value="F:glucose-1-phosphate adenylyltransferase activity"/>
    <property type="evidence" value="ECO:0000318"/>
    <property type="project" value="GO_Central"/>
</dbReference>
<dbReference type="InterPro" id="IPR011831">
    <property type="entry name" value="ADP-Glc_PPase"/>
</dbReference>
<dbReference type="GO" id="GO:0005978">
    <property type="term" value="P:glycogen biosynthetic process"/>
    <property type="evidence" value="ECO:0007669"/>
    <property type="project" value="InterPro"/>
</dbReference>